<dbReference type="GO" id="GO:0008406">
    <property type="term" value="P:gonad development"/>
    <property type="evidence" value="ECO:0007669"/>
    <property type="project" value="InterPro"/>
</dbReference>
<evidence type="ECO:0000259" key="2">
    <source>
        <dbReference type="Pfam" id="PF04709"/>
    </source>
</evidence>
<feature type="signal peptide" evidence="1">
    <location>
        <begin position="1"/>
        <end position="22"/>
    </location>
</feature>
<dbReference type="GO" id="GO:0008083">
    <property type="term" value="F:growth factor activity"/>
    <property type="evidence" value="ECO:0007669"/>
    <property type="project" value="InterPro"/>
</dbReference>
<evidence type="ECO:0000313" key="3">
    <source>
        <dbReference type="EMBL" id="TNN27244.1"/>
    </source>
</evidence>
<sequence>MSRLDFFRCGALMLCCAGLCGALLLPALRPSATEASSASAVAHHDAACIADDVFTVLRDAVAPDGELKNGISSQFGICAVSDGSALLELAKETNGNQRNGLEALQPTGALSAEEGERGTLTLTFDLPPSPLLTLSPALLLVFETPPAGGIPDVTFTSQSLHPHAQVQVIHDRKSVPEVPESDLISDI</sequence>
<dbReference type="EMBL" id="SRLO01008647">
    <property type="protein sequence ID" value="TNN27244.1"/>
    <property type="molecule type" value="Genomic_DNA"/>
</dbReference>
<keyword evidence="4" id="KW-1185">Reference proteome</keyword>
<dbReference type="InterPro" id="IPR006799">
    <property type="entry name" value="AMH_N"/>
</dbReference>
<keyword evidence="1" id="KW-0732">Signal</keyword>
<proteinExistence type="predicted"/>
<name>A0A4Z2EFJ3_9TELE</name>
<dbReference type="AlphaFoldDB" id="A0A4Z2EFJ3"/>
<feature type="chain" id="PRO_5021404809" description="Anti-Mullerian hormone N-terminal domain-containing protein" evidence="1">
    <location>
        <begin position="23"/>
        <end position="187"/>
    </location>
</feature>
<dbReference type="Pfam" id="PF04709">
    <property type="entry name" value="AMH_N"/>
    <property type="match status" value="1"/>
</dbReference>
<protein>
    <recommendedName>
        <fullName evidence="2">Anti-Mullerian hormone N-terminal domain-containing protein</fullName>
    </recommendedName>
</protein>
<evidence type="ECO:0000256" key="1">
    <source>
        <dbReference type="SAM" id="SignalP"/>
    </source>
</evidence>
<accession>A0A4Z2EFJ3</accession>
<comment type="caution">
    <text evidence="3">The sequence shown here is derived from an EMBL/GenBank/DDBJ whole genome shotgun (WGS) entry which is preliminary data.</text>
</comment>
<evidence type="ECO:0000313" key="4">
    <source>
        <dbReference type="Proteomes" id="UP000314294"/>
    </source>
</evidence>
<reference evidence="3 4" key="1">
    <citation type="submission" date="2019-03" db="EMBL/GenBank/DDBJ databases">
        <title>First draft genome of Liparis tanakae, snailfish: a comprehensive survey of snailfish specific genes.</title>
        <authorList>
            <person name="Kim W."/>
            <person name="Song I."/>
            <person name="Jeong J.-H."/>
            <person name="Kim D."/>
            <person name="Kim S."/>
            <person name="Ryu S."/>
            <person name="Song J.Y."/>
            <person name="Lee S.K."/>
        </authorList>
    </citation>
    <scope>NUCLEOTIDE SEQUENCE [LARGE SCALE GENOMIC DNA]</scope>
    <source>
        <tissue evidence="3">Muscle</tissue>
    </source>
</reference>
<organism evidence="3 4">
    <name type="scientific">Liparis tanakae</name>
    <name type="common">Tanaka's snailfish</name>
    <dbReference type="NCBI Taxonomy" id="230148"/>
    <lineage>
        <taxon>Eukaryota</taxon>
        <taxon>Metazoa</taxon>
        <taxon>Chordata</taxon>
        <taxon>Craniata</taxon>
        <taxon>Vertebrata</taxon>
        <taxon>Euteleostomi</taxon>
        <taxon>Actinopterygii</taxon>
        <taxon>Neopterygii</taxon>
        <taxon>Teleostei</taxon>
        <taxon>Neoteleostei</taxon>
        <taxon>Acanthomorphata</taxon>
        <taxon>Eupercaria</taxon>
        <taxon>Perciformes</taxon>
        <taxon>Cottioidei</taxon>
        <taxon>Cottales</taxon>
        <taxon>Liparidae</taxon>
        <taxon>Liparis</taxon>
    </lineage>
</organism>
<gene>
    <name evidence="3" type="ORF">EYF80_062613</name>
</gene>
<dbReference type="OrthoDB" id="9893739at2759"/>
<dbReference type="Proteomes" id="UP000314294">
    <property type="component" value="Unassembled WGS sequence"/>
</dbReference>
<feature type="domain" description="Anti-Mullerian hormone N-terminal" evidence="2">
    <location>
        <begin position="52"/>
        <end position="166"/>
    </location>
</feature>